<dbReference type="AlphaFoldDB" id="A0A4D6YGD8"/>
<dbReference type="UniPathway" id="UPA00109">
    <property type="reaction ID" value="UER00183"/>
</dbReference>
<sequence length="360" mass="40940">MSKKLNNIKSGVIFGNDINTIFKLAKKKNFAIPAINCTNLDTINTVLETANKMRSPVIIQFSYGGSIFIGGNNIRNISDIKKATLGAISAANHVHLVAKYYNVPVILNTDHCHIKILPWIENLIKISEKNFNQKGYPLFSSHMLDLSKEKIEKNIKICSQYLKKMQKINMFLEIELGCTGGEEDGIDNSNINTNLLYTKPEDVNYAYKKLINISPYFIIAASFGNVHGVYKPGNIILKPKILYETQKYICKINNLKSSKPINFVFHGGSGSSIKDIHESINYGVVKMNIDTDIQWASWKGILNYYQNKKQYLKTQLGNPEGIHSPNKKYYDPRIWTTKSQISISKKLTKIFKILNSYNLW</sequence>
<feature type="binding site" evidence="11">
    <location>
        <position position="111"/>
    </location>
    <ligand>
        <name>Zn(2+)</name>
        <dbReference type="ChEBI" id="CHEBI:29105"/>
        <label>1</label>
        <note>catalytic</note>
    </ligand>
</feature>
<keyword evidence="8 12" id="KW-0456">Lyase</keyword>
<reference evidence="13 14" key="1">
    <citation type="submission" date="2018-10" db="EMBL/GenBank/DDBJ databases">
        <title>Comparative functional genomics of the obligate endosymbiont Buchnera aphidicola.</title>
        <authorList>
            <person name="Chong R.A."/>
        </authorList>
    </citation>
    <scope>NUCLEOTIDE SEQUENCE [LARGE SCALE GENOMIC DNA]</scope>
    <source>
        <strain evidence="13 14">Tma</strain>
    </source>
</reference>
<evidence type="ECO:0000256" key="4">
    <source>
        <dbReference type="ARBA" id="ARBA00013068"/>
    </source>
</evidence>
<dbReference type="PROSITE" id="PS00806">
    <property type="entry name" value="ALDOLASE_CLASS_II_2"/>
    <property type="match status" value="1"/>
</dbReference>
<feature type="binding site" evidence="10">
    <location>
        <begin position="267"/>
        <end position="269"/>
    </location>
    <ligand>
        <name>dihydroxyacetone phosphate</name>
        <dbReference type="ChEBI" id="CHEBI:57642"/>
    </ligand>
</feature>
<dbReference type="NCBIfam" id="TIGR00167">
    <property type="entry name" value="cbbA"/>
    <property type="match status" value="1"/>
</dbReference>
<comment type="pathway">
    <text evidence="2 12">Carbohydrate degradation; glycolysis; D-glyceraldehyde 3-phosphate and glycerone phosphate from D-glucose: step 4/4.</text>
</comment>
<evidence type="ECO:0000313" key="13">
    <source>
        <dbReference type="EMBL" id="QCI27283.1"/>
    </source>
</evidence>
<dbReference type="NCBIfam" id="NF006628">
    <property type="entry name" value="PRK09197.1"/>
    <property type="match status" value="1"/>
</dbReference>
<feature type="binding site" evidence="11">
    <location>
        <position position="145"/>
    </location>
    <ligand>
        <name>Zn(2+)</name>
        <dbReference type="ChEBI" id="CHEBI:29105"/>
        <label>2</label>
    </ligand>
</feature>
<name>A0A4D6YGD8_9GAMM</name>
<keyword evidence="6 11" id="KW-0862">Zinc</keyword>
<dbReference type="GO" id="GO:0004332">
    <property type="term" value="F:fructose-bisphosphate aldolase activity"/>
    <property type="evidence" value="ECO:0007669"/>
    <property type="project" value="UniProtKB-EC"/>
</dbReference>
<dbReference type="NCBIfam" id="TIGR01520">
    <property type="entry name" value="FruBisAldo_II_A"/>
    <property type="match status" value="1"/>
</dbReference>
<comment type="catalytic activity">
    <reaction evidence="1 12">
        <text>beta-D-fructose 1,6-bisphosphate = D-glyceraldehyde 3-phosphate + dihydroxyacetone phosphate</text>
        <dbReference type="Rhea" id="RHEA:14729"/>
        <dbReference type="ChEBI" id="CHEBI:32966"/>
        <dbReference type="ChEBI" id="CHEBI:57642"/>
        <dbReference type="ChEBI" id="CHEBI:59776"/>
        <dbReference type="EC" id="4.1.2.13"/>
    </reaction>
</comment>
<evidence type="ECO:0000256" key="7">
    <source>
        <dbReference type="ARBA" id="ARBA00023152"/>
    </source>
</evidence>
<feature type="binding site" evidence="10">
    <location>
        <begin position="288"/>
        <end position="291"/>
    </location>
    <ligand>
        <name>dihydroxyacetone phosphate</name>
        <dbReference type="ChEBI" id="CHEBI:57642"/>
    </ligand>
</feature>
<comment type="similarity">
    <text evidence="3 12">Belongs to the class II fructose-bisphosphate aldolase family.</text>
</comment>
<dbReference type="GO" id="GO:0006096">
    <property type="term" value="P:glycolytic process"/>
    <property type="evidence" value="ECO:0007669"/>
    <property type="project" value="UniProtKB-UniPathway"/>
</dbReference>
<evidence type="ECO:0000256" key="11">
    <source>
        <dbReference type="PIRSR" id="PIRSR001359-3"/>
    </source>
</evidence>
<feature type="binding site" evidence="11">
    <location>
        <position position="266"/>
    </location>
    <ligand>
        <name>Zn(2+)</name>
        <dbReference type="ChEBI" id="CHEBI:29105"/>
        <label>1</label>
        <note>catalytic</note>
    </ligand>
</feature>
<keyword evidence="7 12" id="KW-0324">Glycolysis</keyword>
<proteinExistence type="inferred from homology"/>
<dbReference type="Gene3D" id="3.20.20.70">
    <property type="entry name" value="Aldolase class I"/>
    <property type="match status" value="1"/>
</dbReference>
<keyword evidence="14" id="KW-1185">Reference proteome</keyword>
<dbReference type="CDD" id="cd00946">
    <property type="entry name" value="FBP_aldolase_IIA"/>
    <property type="match status" value="1"/>
</dbReference>
<dbReference type="Proteomes" id="UP000298603">
    <property type="component" value="Chromosome"/>
</dbReference>
<evidence type="ECO:0000256" key="6">
    <source>
        <dbReference type="ARBA" id="ARBA00022833"/>
    </source>
</evidence>
<evidence type="ECO:0000256" key="5">
    <source>
        <dbReference type="ARBA" id="ARBA00022723"/>
    </source>
</evidence>
<dbReference type="OrthoDB" id="9803995at2"/>
<dbReference type="EC" id="4.1.2.13" evidence="4 12"/>
<comment type="cofactor">
    <cofactor evidence="11 12">
        <name>Zn(2+)</name>
        <dbReference type="ChEBI" id="CHEBI:29105"/>
    </cofactor>
    <text evidence="11 12">Binds 2 Zn(2+) ions per subunit. One is catalytic and the other provides a structural contribution.</text>
</comment>
<accession>A0A4D6YGD8</accession>
<gene>
    <name evidence="13" type="ORF">D9V81_01515</name>
</gene>
<evidence type="ECO:0000256" key="8">
    <source>
        <dbReference type="ARBA" id="ARBA00023239"/>
    </source>
</evidence>
<dbReference type="InterPro" id="IPR006411">
    <property type="entry name" value="Fruct_bisP_bact"/>
</dbReference>
<dbReference type="Pfam" id="PF01116">
    <property type="entry name" value="F_bP_aldolase"/>
    <property type="match status" value="1"/>
</dbReference>
<feature type="binding site" evidence="11">
    <location>
        <position position="227"/>
    </location>
    <ligand>
        <name>Zn(2+)</name>
        <dbReference type="ChEBI" id="CHEBI:29105"/>
        <label>1</label>
        <note>catalytic</note>
    </ligand>
</feature>
<dbReference type="EMBL" id="CP032996">
    <property type="protein sequence ID" value="QCI27283.1"/>
    <property type="molecule type" value="Genomic_DNA"/>
</dbReference>
<organism evidence="13 14">
    <name type="scientific">Buchnera aphidicola</name>
    <name type="common">Therioaphis trifolii</name>
    <dbReference type="NCBI Taxonomy" id="1241884"/>
    <lineage>
        <taxon>Bacteria</taxon>
        <taxon>Pseudomonadati</taxon>
        <taxon>Pseudomonadota</taxon>
        <taxon>Gammaproteobacteria</taxon>
        <taxon>Enterobacterales</taxon>
        <taxon>Erwiniaceae</taxon>
        <taxon>Buchnera</taxon>
    </lineage>
</organism>
<dbReference type="GO" id="GO:0008270">
    <property type="term" value="F:zinc ion binding"/>
    <property type="evidence" value="ECO:0007669"/>
    <property type="project" value="UniProtKB-UniRule"/>
</dbReference>
<dbReference type="PANTHER" id="PTHR30559:SF0">
    <property type="entry name" value="FRUCTOSE-BISPHOSPHATE ALDOLASE"/>
    <property type="match status" value="1"/>
</dbReference>
<evidence type="ECO:0000256" key="12">
    <source>
        <dbReference type="RuleBase" id="RU366023"/>
    </source>
</evidence>
<feature type="binding site" evidence="11">
    <location>
        <position position="175"/>
    </location>
    <ligand>
        <name>Zn(2+)</name>
        <dbReference type="ChEBI" id="CHEBI:29105"/>
        <label>2</label>
    </ligand>
</feature>
<evidence type="ECO:0000313" key="14">
    <source>
        <dbReference type="Proteomes" id="UP000298603"/>
    </source>
</evidence>
<keyword evidence="5 11" id="KW-0479">Metal-binding</keyword>
<feature type="binding site" evidence="10">
    <location>
        <position position="228"/>
    </location>
    <ligand>
        <name>dihydroxyacetone phosphate</name>
        <dbReference type="ChEBI" id="CHEBI:57642"/>
    </ligand>
</feature>
<protein>
    <recommendedName>
        <fullName evidence="4 12">Fructose-bisphosphate aldolase</fullName>
        <shortName evidence="12">FBP aldolase</shortName>
        <ecNumber evidence="4 12">4.1.2.13</ecNumber>
    </recommendedName>
</protein>
<evidence type="ECO:0000256" key="2">
    <source>
        <dbReference type="ARBA" id="ARBA00004714"/>
    </source>
</evidence>
<dbReference type="SUPFAM" id="SSF51569">
    <property type="entry name" value="Aldolase"/>
    <property type="match status" value="1"/>
</dbReference>
<comment type="function">
    <text evidence="12">Catalyzes the aldol condensation of dihydroxyacetone phosphate (DHAP or glycerone-phosphate) with glyceraldehyde 3-phosphate (G3P) to form fructose 1,6-bisphosphate (FBP) in gluconeogenesis and the reverse reaction in glycolysis.</text>
</comment>
<evidence type="ECO:0000256" key="1">
    <source>
        <dbReference type="ARBA" id="ARBA00000441"/>
    </source>
</evidence>
<dbReference type="InterPro" id="IPR000771">
    <property type="entry name" value="FBA_II"/>
</dbReference>
<evidence type="ECO:0000256" key="9">
    <source>
        <dbReference type="PIRSR" id="PIRSR001359-1"/>
    </source>
</evidence>
<dbReference type="GO" id="GO:0006094">
    <property type="term" value="P:gluconeogenesis"/>
    <property type="evidence" value="ECO:0007669"/>
    <property type="project" value="TreeGrafter"/>
</dbReference>
<dbReference type="InterPro" id="IPR013785">
    <property type="entry name" value="Aldolase_TIM"/>
</dbReference>
<evidence type="ECO:0000256" key="3">
    <source>
        <dbReference type="ARBA" id="ARBA00005812"/>
    </source>
</evidence>
<feature type="active site" description="Proton donor" evidence="9">
    <location>
        <position position="110"/>
    </location>
</feature>
<evidence type="ECO:0000256" key="10">
    <source>
        <dbReference type="PIRSR" id="PIRSR001359-2"/>
    </source>
</evidence>
<dbReference type="PANTHER" id="PTHR30559">
    <property type="entry name" value="FRUCTOSE-BISPHOSPHATE ALDOLASE CLASS 2"/>
    <property type="match status" value="1"/>
</dbReference>
<dbReference type="PIRSF" id="PIRSF001359">
    <property type="entry name" value="F_bP_aldolase_II"/>
    <property type="match status" value="1"/>
</dbReference>
<dbReference type="GO" id="GO:0005829">
    <property type="term" value="C:cytosol"/>
    <property type="evidence" value="ECO:0007669"/>
    <property type="project" value="TreeGrafter"/>
</dbReference>
<dbReference type="RefSeq" id="WP_158349549.1">
    <property type="nucleotide sequence ID" value="NZ_CP032996.1"/>
</dbReference>